<reference evidence="12" key="1">
    <citation type="submission" date="2019-12" db="UniProtKB">
        <authorList>
            <consortium name="WormBaseParasite"/>
        </authorList>
    </citation>
    <scope>IDENTIFICATION</scope>
</reference>
<dbReference type="PROSITE" id="PS50836">
    <property type="entry name" value="DOMON"/>
    <property type="match status" value="1"/>
</dbReference>
<keyword evidence="3 8" id="KW-0812">Transmembrane</keyword>
<evidence type="ECO:0000256" key="4">
    <source>
        <dbReference type="ARBA" id="ARBA00022729"/>
    </source>
</evidence>
<dbReference type="STRING" id="70415.A0A5S6Q7F7"/>
<feature type="transmembrane region" description="Helical" evidence="8">
    <location>
        <begin position="469"/>
        <end position="493"/>
    </location>
</feature>
<dbReference type="CDD" id="cd09628">
    <property type="entry name" value="DOMON_SDR_2_like"/>
    <property type="match status" value="1"/>
</dbReference>
<evidence type="ECO:0000256" key="2">
    <source>
        <dbReference type="ARBA" id="ARBA00022448"/>
    </source>
</evidence>
<dbReference type="Gene3D" id="1.20.120.1770">
    <property type="match status" value="1"/>
</dbReference>
<dbReference type="GO" id="GO:0016020">
    <property type="term" value="C:membrane"/>
    <property type="evidence" value="ECO:0007669"/>
    <property type="project" value="UniProtKB-SubCell"/>
</dbReference>
<dbReference type="PANTHER" id="PTHR23130">
    <property type="entry name" value="CYTOCHROME B561 AND DOMON DOMAIN-CONTAINING PROTEIN"/>
    <property type="match status" value="1"/>
</dbReference>
<feature type="domain" description="DOMON" evidence="9">
    <location>
        <begin position="80"/>
        <end position="208"/>
    </location>
</feature>
<feature type="transmembrane region" description="Helical" evidence="8">
    <location>
        <begin position="316"/>
        <end position="336"/>
    </location>
</feature>
<proteinExistence type="predicted"/>
<evidence type="ECO:0000313" key="11">
    <source>
        <dbReference type="Proteomes" id="UP000046395"/>
    </source>
</evidence>
<evidence type="ECO:0000256" key="1">
    <source>
        <dbReference type="ARBA" id="ARBA00004370"/>
    </source>
</evidence>
<dbReference type="SMART" id="SM00665">
    <property type="entry name" value="B561"/>
    <property type="match status" value="1"/>
</dbReference>
<sequence length="494" mass="54834">MGASWFTCVTRRRDSLRHLLSESGYLGLCHETMDIGRSPLAHSLPVILLLVLAPLVSGCLKHDCGRTKGCMFNPTNCELSKCQMIFTYEPKSEFVDFDVSYLFGSAEMAKNRYIAVGFSETQDMDGTSTVQCIFPSDDQPSVGLGYTVGHKFMTIEDPAVINRNVVLLNASSIDGTVGCSFSRRIVPTEHEDKIRPLNRPYYLLVAVGKLDSSGESLRIHPTDPTASDYPYISSAKTNFSSEHSFHDHHDYDHQHGNALAAQPNVKRILKKTHGSLMILGWWFFVASAILCARFLKPYKSERNFFGIKLWFLLHRTLNVVAIALIAVAFVLIFVAADGRWTGSDFPGGTHAILGMTASIGVFIQPIVSYFRCAPHDSKRFVFNWVHGNIGYLSWCCAAAAIFLITYPPFSYNYKVTDQFGAAPLALMVVLCASFGLSILVLEGTRIATTILRKRKSSYQTSSLLKLDKLPIRVIYAFMGISAVVCILLIVFLVS</sequence>
<evidence type="ECO:0000259" key="9">
    <source>
        <dbReference type="PROSITE" id="PS50836"/>
    </source>
</evidence>
<evidence type="ECO:0000256" key="5">
    <source>
        <dbReference type="ARBA" id="ARBA00022982"/>
    </source>
</evidence>
<dbReference type="InterPro" id="IPR006593">
    <property type="entry name" value="Cyt_b561/ferric_Rdtase_TM"/>
</dbReference>
<keyword evidence="6 8" id="KW-1133">Transmembrane helix</keyword>
<evidence type="ECO:0000256" key="3">
    <source>
        <dbReference type="ARBA" id="ARBA00022692"/>
    </source>
</evidence>
<dbReference type="Pfam" id="PF03351">
    <property type="entry name" value="DOMON"/>
    <property type="match status" value="1"/>
</dbReference>
<feature type="domain" description="Cytochrome b561" evidence="10">
    <location>
        <begin position="234"/>
        <end position="450"/>
    </location>
</feature>
<keyword evidence="11" id="KW-1185">Reference proteome</keyword>
<dbReference type="Proteomes" id="UP000046395">
    <property type="component" value="Unassembled WGS sequence"/>
</dbReference>
<evidence type="ECO:0000256" key="6">
    <source>
        <dbReference type="ARBA" id="ARBA00022989"/>
    </source>
</evidence>
<dbReference type="SMART" id="SM00664">
    <property type="entry name" value="DoH"/>
    <property type="match status" value="1"/>
</dbReference>
<evidence type="ECO:0000313" key="12">
    <source>
        <dbReference type="WBParaSite" id="TMUE_1000003055.1"/>
    </source>
</evidence>
<feature type="transmembrane region" description="Helical" evidence="8">
    <location>
        <begin position="348"/>
        <end position="370"/>
    </location>
</feature>
<organism evidence="11 12">
    <name type="scientific">Trichuris muris</name>
    <name type="common">Mouse whipworm</name>
    <dbReference type="NCBI Taxonomy" id="70415"/>
    <lineage>
        <taxon>Eukaryota</taxon>
        <taxon>Metazoa</taxon>
        <taxon>Ecdysozoa</taxon>
        <taxon>Nematoda</taxon>
        <taxon>Enoplea</taxon>
        <taxon>Dorylaimia</taxon>
        <taxon>Trichinellida</taxon>
        <taxon>Trichuridae</taxon>
        <taxon>Trichuris</taxon>
    </lineage>
</organism>
<dbReference type="AlphaFoldDB" id="A0A5S6Q7F7"/>
<evidence type="ECO:0000259" key="10">
    <source>
        <dbReference type="PROSITE" id="PS50939"/>
    </source>
</evidence>
<dbReference type="PANTHER" id="PTHR23130:SF171">
    <property type="entry name" value="OS01G0895300 PROTEIN"/>
    <property type="match status" value="1"/>
</dbReference>
<dbReference type="Pfam" id="PF03188">
    <property type="entry name" value="Cytochrom_B561"/>
    <property type="match status" value="1"/>
</dbReference>
<keyword evidence="7 8" id="KW-0472">Membrane</keyword>
<keyword evidence="5" id="KW-0249">Electron transport</keyword>
<dbReference type="InterPro" id="IPR005018">
    <property type="entry name" value="DOMON_domain"/>
</dbReference>
<feature type="transmembrane region" description="Helical" evidence="8">
    <location>
        <begin position="391"/>
        <end position="409"/>
    </location>
</feature>
<dbReference type="PROSITE" id="PS50939">
    <property type="entry name" value="CYTOCHROME_B561"/>
    <property type="match status" value="1"/>
</dbReference>
<comment type="subcellular location">
    <subcellularLocation>
        <location evidence="1">Membrane</location>
    </subcellularLocation>
</comment>
<dbReference type="CDD" id="cd08760">
    <property type="entry name" value="Cyt_b561_FRRS1_like"/>
    <property type="match status" value="1"/>
</dbReference>
<feature type="transmembrane region" description="Helical" evidence="8">
    <location>
        <begin position="276"/>
        <end position="295"/>
    </location>
</feature>
<name>A0A5S6Q7F7_TRIMR</name>
<protein>
    <submittedName>
        <fullName evidence="12">Cytochrome b561 domain-containing protein</fullName>
    </submittedName>
</protein>
<feature type="transmembrane region" description="Helical" evidence="8">
    <location>
        <begin position="421"/>
        <end position="448"/>
    </location>
</feature>
<keyword evidence="2" id="KW-0813">Transport</keyword>
<dbReference type="WBParaSite" id="TMUE_1000003055.1">
    <property type="protein sequence ID" value="TMUE_1000003055.1"/>
    <property type="gene ID" value="WBGene00292559"/>
</dbReference>
<evidence type="ECO:0000256" key="7">
    <source>
        <dbReference type="ARBA" id="ARBA00023136"/>
    </source>
</evidence>
<evidence type="ECO:0000256" key="8">
    <source>
        <dbReference type="SAM" id="Phobius"/>
    </source>
</evidence>
<accession>A0A5S6Q7F7</accession>
<keyword evidence="4" id="KW-0732">Signal</keyword>